<dbReference type="Pfam" id="PF04972">
    <property type="entry name" value="BON"/>
    <property type="match status" value="1"/>
</dbReference>
<dbReference type="PROSITE" id="PS50914">
    <property type="entry name" value="BON"/>
    <property type="match status" value="1"/>
</dbReference>
<dbReference type="Gene3D" id="3.30.1340.30">
    <property type="match status" value="1"/>
</dbReference>
<accession>A0A7V4XQG8</accession>
<protein>
    <submittedName>
        <fullName evidence="4">BON domain-containing protein</fullName>
    </submittedName>
</protein>
<name>A0A7V4XQG8_9BACT</name>
<evidence type="ECO:0000256" key="1">
    <source>
        <dbReference type="SAM" id="MobiDB-lite"/>
    </source>
</evidence>
<evidence type="ECO:0000259" key="3">
    <source>
        <dbReference type="PROSITE" id="PS50914"/>
    </source>
</evidence>
<gene>
    <name evidence="4" type="ORF">ENW50_00780</name>
</gene>
<dbReference type="AlphaFoldDB" id="A0A7V4XQG8"/>
<comment type="caution">
    <text evidence="4">The sequence shown here is derived from an EMBL/GenBank/DDBJ whole genome shotgun (WGS) entry which is preliminary data.</text>
</comment>
<dbReference type="InterPro" id="IPR014004">
    <property type="entry name" value="Transpt-assoc_nodulatn_dom_bac"/>
</dbReference>
<dbReference type="InterPro" id="IPR007055">
    <property type="entry name" value="BON_dom"/>
</dbReference>
<reference evidence="4" key="1">
    <citation type="journal article" date="2020" name="mSystems">
        <title>Genome- and Community-Level Interaction Insights into Carbon Utilization and Element Cycling Functions of Hydrothermarchaeota in Hydrothermal Sediment.</title>
        <authorList>
            <person name="Zhou Z."/>
            <person name="Liu Y."/>
            <person name="Xu W."/>
            <person name="Pan J."/>
            <person name="Luo Z.H."/>
            <person name="Li M."/>
        </authorList>
    </citation>
    <scope>NUCLEOTIDE SEQUENCE [LARGE SCALE GENOMIC DNA]</scope>
    <source>
        <strain evidence="4">SpSt-855</strain>
    </source>
</reference>
<evidence type="ECO:0000313" key="4">
    <source>
        <dbReference type="EMBL" id="HGY93215.1"/>
    </source>
</evidence>
<feature type="chain" id="PRO_5031477038" evidence="2">
    <location>
        <begin position="36"/>
        <end position="433"/>
    </location>
</feature>
<dbReference type="SMART" id="SM00749">
    <property type="entry name" value="BON"/>
    <property type="match status" value="1"/>
</dbReference>
<sequence>MRMAKTLQNHDWLRRSSTAALALALTLAAGQSALAQSRGDLQAQVTSRLQQDAALSGARITATVSGGQITLNGSVRNEKQWQEAETAAANTPGVRTIENNLVITGPANAGAQTQWAPAAPERNAQGRAGQSAAVDSTAVSHGQVPPPPPPDSMDSQAAAPSQAANGDSYGAQGYGYGAQNDQPQQAGRGEYIPPEQPASGPVTVPAHTVLEIRTVEPLDTAQLLQGQLFDATAANDVYVGNVLAIPRGAAIEGKVVRLKKAGPLGGRTLVALKLTGLNLGGQFYRLDTDMWWNRGPNKAGYTAGNTIAGSAFGAVLGGLFGGGPGAAIGAGVGAVGGMGASAATNGPRVILPSETVLAFHLARPVTVQPVSWQEAQRLAASTPRLQQRPAYRRPYAQPYLYPYPNAYAYPYPYAYPPPYYGPSGLYVGWGWGW</sequence>
<feature type="domain" description="BON" evidence="3">
    <location>
        <begin position="37"/>
        <end position="105"/>
    </location>
</feature>
<dbReference type="EMBL" id="DTKL01000010">
    <property type="protein sequence ID" value="HGY93215.1"/>
    <property type="molecule type" value="Genomic_DNA"/>
</dbReference>
<feature type="signal peptide" evidence="2">
    <location>
        <begin position="1"/>
        <end position="35"/>
    </location>
</feature>
<keyword evidence="2" id="KW-0732">Signal</keyword>
<feature type="region of interest" description="Disordered" evidence="1">
    <location>
        <begin position="111"/>
        <end position="190"/>
    </location>
</feature>
<proteinExistence type="predicted"/>
<evidence type="ECO:0000256" key="2">
    <source>
        <dbReference type="SAM" id="SignalP"/>
    </source>
</evidence>
<feature type="compositionally biased region" description="Low complexity" evidence="1">
    <location>
        <begin position="152"/>
        <end position="164"/>
    </location>
</feature>
<organism evidence="4">
    <name type="scientific">Acidobacterium capsulatum</name>
    <dbReference type="NCBI Taxonomy" id="33075"/>
    <lineage>
        <taxon>Bacteria</taxon>
        <taxon>Pseudomonadati</taxon>
        <taxon>Acidobacteriota</taxon>
        <taxon>Terriglobia</taxon>
        <taxon>Terriglobales</taxon>
        <taxon>Acidobacteriaceae</taxon>
        <taxon>Acidobacterium</taxon>
    </lineage>
</organism>